<organism evidence="1 2">
    <name type="scientific">Clostridium sardiniense</name>
    <name type="common">Clostridium absonum</name>
    <dbReference type="NCBI Taxonomy" id="29369"/>
    <lineage>
        <taxon>Bacteria</taxon>
        <taxon>Bacillati</taxon>
        <taxon>Bacillota</taxon>
        <taxon>Clostridia</taxon>
        <taxon>Eubacteriales</taxon>
        <taxon>Clostridiaceae</taxon>
        <taxon>Clostridium</taxon>
    </lineage>
</organism>
<dbReference type="InterPro" id="IPR014061">
    <property type="entry name" value="BrxL-like"/>
</dbReference>
<evidence type="ECO:0000313" key="1">
    <source>
        <dbReference type="EMBL" id="MBY0756828.1"/>
    </source>
</evidence>
<name>A0ABS7L1W2_CLOSR</name>
<dbReference type="RefSeq" id="WP_221862051.1">
    <property type="nucleotide sequence ID" value="NZ_JAIKTU010000014.1"/>
</dbReference>
<protein>
    <submittedName>
        <fullName evidence="1">BREX system Lon protease-like protein BrxL</fullName>
    </submittedName>
</protein>
<sequence>MFYVPQIDSNDRGEVWMRDFKPFQVAFVDIDYYKELIKKFSIDEWLDLIISSMGFNPNVYSE</sequence>
<comment type="caution">
    <text evidence="1">The sequence shown here is derived from an EMBL/GenBank/DDBJ whole genome shotgun (WGS) entry which is preliminary data.</text>
</comment>
<evidence type="ECO:0000313" key="2">
    <source>
        <dbReference type="Proteomes" id="UP001299068"/>
    </source>
</evidence>
<proteinExistence type="predicted"/>
<reference evidence="1 2" key="1">
    <citation type="journal article" date="2021" name="Cell Host Microbe">
        <title>in vivo commensal control of Clostridioides difficile virulence.</title>
        <authorList>
            <person name="Girinathan B.P."/>
            <person name="Dibenedetto N."/>
            <person name="Worley J.N."/>
            <person name="Peltier J."/>
            <person name="Arrieta-Ortiz M.L."/>
            <person name="Rupa Christinal Immanuel S."/>
            <person name="Lavin R."/>
            <person name="Delaney M.L."/>
            <person name="Cummins C."/>
            <person name="Hoffmann M."/>
            <person name="Luo Y."/>
            <person name="Gonzalez-Escalona N."/>
            <person name="Allard M."/>
            <person name="Onderdonk A.B."/>
            <person name="Gerber G.K."/>
            <person name="Sonenshein A.L."/>
            <person name="Baliga N."/>
            <person name="Dupuy B."/>
            <person name="Bry L."/>
        </authorList>
    </citation>
    <scope>NUCLEOTIDE SEQUENCE [LARGE SCALE GENOMIC DNA]</scope>
    <source>
        <strain evidence="1 2">DSM 599</strain>
    </source>
</reference>
<gene>
    <name evidence="1" type="ORF">K5V21_15395</name>
</gene>
<accession>A0ABS7L1W2</accession>
<dbReference type="Pfam" id="PF13337">
    <property type="entry name" value="BrxL_ATPase"/>
    <property type="match status" value="1"/>
</dbReference>
<dbReference type="EMBL" id="JAIKTU010000014">
    <property type="protein sequence ID" value="MBY0756828.1"/>
    <property type="molecule type" value="Genomic_DNA"/>
</dbReference>
<keyword evidence="2" id="KW-1185">Reference proteome</keyword>
<dbReference type="Proteomes" id="UP001299068">
    <property type="component" value="Unassembled WGS sequence"/>
</dbReference>